<keyword evidence="4" id="KW-0539">Nucleus</keyword>
<protein>
    <recommendedName>
        <fullName evidence="6">Zn(2)-C6 fungal-type domain-containing protein</fullName>
    </recommendedName>
</protein>
<organism evidence="7 8">
    <name type="scientific">Melanomma pulvis-pyrius CBS 109.77</name>
    <dbReference type="NCBI Taxonomy" id="1314802"/>
    <lineage>
        <taxon>Eukaryota</taxon>
        <taxon>Fungi</taxon>
        <taxon>Dikarya</taxon>
        <taxon>Ascomycota</taxon>
        <taxon>Pezizomycotina</taxon>
        <taxon>Dothideomycetes</taxon>
        <taxon>Pleosporomycetidae</taxon>
        <taxon>Pleosporales</taxon>
        <taxon>Melanommataceae</taxon>
        <taxon>Melanomma</taxon>
    </lineage>
</organism>
<evidence type="ECO:0000256" key="2">
    <source>
        <dbReference type="ARBA" id="ARBA00023015"/>
    </source>
</evidence>
<dbReference type="SUPFAM" id="SSF57701">
    <property type="entry name" value="Zn2/Cys6 DNA-binding domain"/>
    <property type="match status" value="1"/>
</dbReference>
<evidence type="ECO:0000256" key="5">
    <source>
        <dbReference type="SAM" id="MobiDB-lite"/>
    </source>
</evidence>
<dbReference type="SMART" id="SM00066">
    <property type="entry name" value="GAL4"/>
    <property type="match status" value="1"/>
</dbReference>
<dbReference type="Gene3D" id="4.10.240.10">
    <property type="entry name" value="Zn(2)-C6 fungal-type DNA-binding domain"/>
    <property type="match status" value="1"/>
</dbReference>
<dbReference type="AlphaFoldDB" id="A0A6A6XUF1"/>
<dbReference type="PANTHER" id="PTHR47840:SF1">
    <property type="entry name" value="ZN(II)2CYS6 TRANSCRIPTION FACTOR (EUROFUNG)"/>
    <property type="match status" value="1"/>
</dbReference>
<proteinExistence type="predicted"/>
<dbReference type="OrthoDB" id="5392779at2759"/>
<gene>
    <name evidence="7" type="ORF">K505DRAFT_371004</name>
</gene>
<dbReference type="EMBL" id="MU001765">
    <property type="protein sequence ID" value="KAF2799374.1"/>
    <property type="molecule type" value="Genomic_DNA"/>
</dbReference>
<dbReference type="CDD" id="cd00067">
    <property type="entry name" value="GAL4"/>
    <property type="match status" value="1"/>
</dbReference>
<dbReference type="GO" id="GO:0006351">
    <property type="term" value="P:DNA-templated transcription"/>
    <property type="evidence" value="ECO:0007669"/>
    <property type="project" value="InterPro"/>
</dbReference>
<evidence type="ECO:0000256" key="1">
    <source>
        <dbReference type="ARBA" id="ARBA00022723"/>
    </source>
</evidence>
<keyword evidence="1" id="KW-0479">Metal-binding</keyword>
<evidence type="ECO:0000313" key="7">
    <source>
        <dbReference type="EMBL" id="KAF2799374.1"/>
    </source>
</evidence>
<keyword evidence="3" id="KW-0804">Transcription</keyword>
<keyword evidence="8" id="KW-1185">Reference proteome</keyword>
<feature type="region of interest" description="Disordered" evidence="5">
    <location>
        <begin position="1"/>
        <end position="25"/>
    </location>
</feature>
<dbReference type="SMART" id="SM00906">
    <property type="entry name" value="Fungal_trans"/>
    <property type="match status" value="1"/>
</dbReference>
<accession>A0A6A6XUF1</accession>
<dbReference type="GO" id="GO:0003677">
    <property type="term" value="F:DNA binding"/>
    <property type="evidence" value="ECO:0007669"/>
    <property type="project" value="InterPro"/>
</dbReference>
<dbReference type="InterPro" id="IPR007219">
    <property type="entry name" value="XnlR_reg_dom"/>
</dbReference>
<evidence type="ECO:0000256" key="4">
    <source>
        <dbReference type="ARBA" id="ARBA00023242"/>
    </source>
</evidence>
<name>A0A6A6XUF1_9PLEO</name>
<dbReference type="InterPro" id="IPR001138">
    <property type="entry name" value="Zn2Cys6_DnaBD"/>
</dbReference>
<dbReference type="PANTHER" id="PTHR47840">
    <property type="entry name" value="ZN(II)2CYS6 TRANSCRIPTION FACTOR (EUROFUNG)-RELATED"/>
    <property type="match status" value="1"/>
</dbReference>
<keyword evidence="2" id="KW-0805">Transcription regulation</keyword>
<reference evidence="7" key="1">
    <citation type="journal article" date="2020" name="Stud. Mycol.">
        <title>101 Dothideomycetes genomes: a test case for predicting lifestyles and emergence of pathogens.</title>
        <authorList>
            <person name="Haridas S."/>
            <person name="Albert R."/>
            <person name="Binder M."/>
            <person name="Bloem J."/>
            <person name="Labutti K."/>
            <person name="Salamov A."/>
            <person name="Andreopoulos B."/>
            <person name="Baker S."/>
            <person name="Barry K."/>
            <person name="Bills G."/>
            <person name="Bluhm B."/>
            <person name="Cannon C."/>
            <person name="Castanera R."/>
            <person name="Culley D."/>
            <person name="Daum C."/>
            <person name="Ezra D."/>
            <person name="Gonzalez J."/>
            <person name="Henrissat B."/>
            <person name="Kuo A."/>
            <person name="Liang C."/>
            <person name="Lipzen A."/>
            <person name="Lutzoni F."/>
            <person name="Magnuson J."/>
            <person name="Mondo S."/>
            <person name="Nolan M."/>
            <person name="Ohm R."/>
            <person name="Pangilinan J."/>
            <person name="Park H.-J."/>
            <person name="Ramirez L."/>
            <person name="Alfaro M."/>
            <person name="Sun H."/>
            <person name="Tritt A."/>
            <person name="Yoshinaga Y."/>
            <person name="Zwiers L.-H."/>
            <person name="Turgeon B."/>
            <person name="Goodwin S."/>
            <person name="Spatafora J."/>
            <person name="Crous P."/>
            <person name="Grigoriev I."/>
        </authorList>
    </citation>
    <scope>NUCLEOTIDE SEQUENCE</scope>
    <source>
        <strain evidence="7">CBS 109.77</strain>
    </source>
</reference>
<dbReference type="Proteomes" id="UP000799757">
    <property type="component" value="Unassembled WGS sequence"/>
</dbReference>
<evidence type="ECO:0000259" key="6">
    <source>
        <dbReference type="PROSITE" id="PS50048"/>
    </source>
</evidence>
<evidence type="ECO:0000313" key="8">
    <source>
        <dbReference type="Proteomes" id="UP000799757"/>
    </source>
</evidence>
<dbReference type="PROSITE" id="PS00463">
    <property type="entry name" value="ZN2_CY6_FUNGAL_1"/>
    <property type="match status" value="1"/>
</dbReference>
<dbReference type="PROSITE" id="PS50048">
    <property type="entry name" value="ZN2_CY6_FUNGAL_2"/>
    <property type="match status" value="1"/>
</dbReference>
<dbReference type="GO" id="GO:0000981">
    <property type="term" value="F:DNA-binding transcription factor activity, RNA polymerase II-specific"/>
    <property type="evidence" value="ECO:0007669"/>
    <property type="project" value="InterPro"/>
</dbReference>
<sequence length="709" mass="78685">MSDVRSQARESPPAGDRPEPKRRKIRKGTQSCWECKRRKMRCTFAAPTESICDGCKRRCTRCISQEFPDELTPSMHVTGRLGQVEALVEQLVKKADLSPYQNRRETVCRLEMKTTRGKHDELSRALLAAWPSQNDLDLILSVPVAISRLLHGVICSPYSSLPFQDMPSPQDMLQLPPPGSHPVLIARKLLILGAFLQSVPPRTSQGLIGLSVSCHDIMSRVVETAVRLVTSDDELVGSVEGIECIMRESMYQNDAGNLRRAWLSMRRAMVMAQMMGLHRGVSSPSLKMLELESSINPEHMWFRLVQSDRYLSLMLGLPQGSLDNSFANSKTLDGCTPIERLERIDTVAGGCILQRNGVDLHHTDLHHYAVTREIDKMLQKAEASMPAQWWLAPNLTSNVGEIDDFRNMIHITDQFAHYHLLTQLHLPYMMRSSTDHKYDYNKITAINASRELLARFVSCFNPAASYCRGVDFIAFIASTVLCLAHINACHQPDGGNDDNVFNFLAHQRLNDRGIMERVLESMESMARTSNDVIASNIAAILRPLLAIEADVAIGGSYSTSAFSGGDDEKLECSGNITDGGNVLRIYIPYFGTIKIERGTVSKLSERQEEHEEQPLAAANCPVGYQVGGQSINPDWEAVPSHLDPLMVAPQQSTSAAKNSDHGALDAQLLVPGLAAGVDDWALQGVDMALFDNLMRGTVVRDFADEESWS</sequence>
<evidence type="ECO:0000256" key="3">
    <source>
        <dbReference type="ARBA" id="ARBA00023163"/>
    </source>
</evidence>
<dbReference type="InterPro" id="IPR036864">
    <property type="entry name" value="Zn2-C6_fun-type_DNA-bd_sf"/>
</dbReference>
<feature type="domain" description="Zn(2)-C6 fungal-type" evidence="6">
    <location>
        <begin position="31"/>
        <end position="64"/>
    </location>
</feature>
<dbReference type="GO" id="GO:0008270">
    <property type="term" value="F:zinc ion binding"/>
    <property type="evidence" value="ECO:0007669"/>
    <property type="project" value="InterPro"/>
</dbReference>
<dbReference type="CDD" id="cd12148">
    <property type="entry name" value="fungal_TF_MHR"/>
    <property type="match status" value="1"/>
</dbReference>